<accession>A0A2Z7BYH9</accession>
<dbReference type="Proteomes" id="UP000250235">
    <property type="component" value="Unassembled WGS sequence"/>
</dbReference>
<evidence type="ECO:0000313" key="1">
    <source>
        <dbReference type="EMBL" id="KZV39356.1"/>
    </source>
</evidence>
<gene>
    <name evidence="1" type="ORF">F511_32785</name>
</gene>
<proteinExistence type="predicted"/>
<organism evidence="1 2">
    <name type="scientific">Dorcoceras hygrometricum</name>
    <dbReference type="NCBI Taxonomy" id="472368"/>
    <lineage>
        <taxon>Eukaryota</taxon>
        <taxon>Viridiplantae</taxon>
        <taxon>Streptophyta</taxon>
        <taxon>Embryophyta</taxon>
        <taxon>Tracheophyta</taxon>
        <taxon>Spermatophyta</taxon>
        <taxon>Magnoliopsida</taxon>
        <taxon>eudicotyledons</taxon>
        <taxon>Gunneridae</taxon>
        <taxon>Pentapetalae</taxon>
        <taxon>asterids</taxon>
        <taxon>lamiids</taxon>
        <taxon>Lamiales</taxon>
        <taxon>Gesneriaceae</taxon>
        <taxon>Didymocarpoideae</taxon>
        <taxon>Trichosporeae</taxon>
        <taxon>Loxocarpinae</taxon>
        <taxon>Dorcoceras</taxon>
    </lineage>
</organism>
<keyword evidence="2" id="KW-1185">Reference proteome</keyword>
<protein>
    <submittedName>
        <fullName evidence="1">Uncharacterized protein</fullName>
    </submittedName>
</protein>
<name>A0A2Z7BYH9_9LAMI</name>
<sequence length="75" mass="7456">MILGITRDVAPTGHSLAGRCPPTLRAGCATLGATCAALGAAARGLVPHAMVSAAAAVRPPSGESPASLRRLNFCF</sequence>
<evidence type="ECO:0000313" key="2">
    <source>
        <dbReference type="Proteomes" id="UP000250235"/>
    </source>
</evidence>
<dbReference type="AlphaFoldDB" id="A0A2Z7BYH9"/>
<reference evidence="1 2" key="1">
    <citation type="journal article" date="2015" name="Proc. Natl. Acad. Sci. U.S.A.">
        <title>The resurrection genome of Boea hygrometrica: A blueprint for survival of dehydration.</title>
        <authorList>
            <person name="Xiao L."/>
            <person name="Yang G."/>
            <person name="Zhang L."/>
            <person name="Yang X."/>
            <person name="Zhao S."/>
            <person name="Ji Z."/>
            <person name="Zhou Q."/>
            <person name="Hu M."/>
            <person name="Wang Y."/>
            <person name="Chen M."/>
            <person name="Xu Y."/>
            <person name="Jin H."/>
            <person name="Xiao X."/>
            <person name="Hu G."/>
            <person name="Bao F."/>
            <person name="Hu Y."/>
            <person name="Wan P."/>
            <person name="Li L."/>
            <person name="Deng X."/>
            <person name="Kuang T."/>
            <person name="Xiang C."/>
            <person name="Zhu J.K."/>
            <person name="Oliver M.J."/>
            <person name="He Y."/>
        </authorList>
    </citation>
    <scope>NUCLEOTIDE SEQUENCE [LARGE SCALE GENOMIC DNA]</scope>
    <source>
        <strain evidence="2">cv. XS01</strain>
    </source>
</reference>
<dbReference type="EMBL" id="KV001193">
    <property type="protein sequence ID" value="KZV39356.1"/>
    <property type="molecule type" value="Genomic_DNA"/>
</dbReference>